<proteinExistence type="predicted"/>
<dbReference type="FunFam" id="1.10.510.10:FF:000190">
    <property type="entry name" value="Proto-oncogene tyrosine-protein kinase receptor Ret"/>
    <property type="match status" value="1"/>
</dbReference>
<dbReference type="Gene3D" id="3.30.200.20">
    <property type="entry name" value="Phosphorylase Kinase, domain 1"/>
    <property type="match status" value="1"/>
</dbReference>
<keyword evidence="4 14" id="KW-0812">Transmembrane</keyword>
<dbReference type="EMBL" id="JAZGQO010000007">
    <property type="protein sequence ID" value="KAK6182392.1"/>
    <property type="molecule type" value="Genomic_DNA"/>
</dbReference>
<keyword evidence="11" id="KW-0829">Tyrosine-protein kinase</keyword>
<feature type="domain" description="Protein kinase" evidence="15">
    <location>
        <begin position="654"/>
        <end position="948"/>
    </location>
</feature>
<dbReference type="Gene3D" id="1.10.510.10">
    <property type="entry name" value="Transferase(Phosphotransferase) domain 1"/>
    <property type="match status" value="1"/>
</dbReference>
<dbReference type="InterPro" id="IPR008266">
    <property type="entry name" value="Tyr_kinase_AS"/>
</dbReference>
<evidence type="ECO:0000256" key="12">
    <source>
        <dbReference type="ARBA" id="ARBA00023180"/>
    </source>
</evidence>
<keyword evidence="6" id="KW-0547">Nucleotide-binding</keyword>
<keyword evidence="9 14" id="KW-1133">Transmembrane helix</keyword>
<keyword evidence="17" id="KW-1185">Reference proteome</keyword>
<evidence type="ECO:0000256" key="5">
    <source>
        <dbReference type="ARBA" id="ARBA00022729"/>
    </source>
</evidence>
<evidence type="ECO:0000256" key="6">
    <source>
        <dbReference type="ARBA" id="ARBA00022741"/>
    </source>
</evidence>
<name>A0AAN8JSM2_PATCE</name>
<dbReference type="GO" id="GO:0005886">
    <property type="term" value="C:plasma membrane"/>
    <property type="evidence" value="ECO:0007669"/>
    <property type="project" value="TreeGrafter"/>
</dbReference>
<comment type="catalytic activity">
    <reaction evidence="13">
        <text>L-tyrosyl-[protein] + ATP = O-phospho-L-tyrosyl-[protein] + ADP + H(+)</text>
        <dbReference type="Rhea" id="RHEA:10596"/>
        <dbReference type="Rhea" id="RHEA-COMP:10136"/>
        <dbReference type="Rhea" id="RHEA-COMP:20101"/>
        <dbReference type="ChEBI" id="CHEBI:15378"/>
        <dbReference type="ChEBI" id="CHEBI:30616"/>
        <dbReference type="ChEBI" id="CHEBI:46858"/>
        <dbReference type="ChEBI" id="CHEBI:61978"/>
        <dbReference type="ChEBI" id="CHEBI:456216"/>
        <dbReference type="EC" id="2.7.10.1"/>
    </reaction>
</comment>
<dbReference type="SUPFAM" id="SSF49265">
    <property type="entry name" value="Fibronectin type III"/>
    <property type="match status" value="1"/>
</dbReference>
<dbReference type="AlphaFoldDB" id="A0AAN8JSM2"/>
<dbReference type="GO" id="GO:0007169">
    <property type="term" value="P:cell surface receptor protein tyrosine kinase signaling pathway"/>
    <property type="evidence" value="ECO:0007669"/>
    <property type="project" value="TreeGrafter"/>
</dbReference>
<keyword evidence="3" id="KW-0808">Transferase</keyword>
<dbReference type="PROSITE" id="PS50011">
    <property type="entry name" value="PROTEIN_KINASE_DOM"/>
    <property type="match status" value="1"/>
</dbReference>
<evidence type="ECO:0000259" key="15">
    <source>
        <dbReference type="PROSITE" id="PS50011"/>
    </source>
</evidence>
<evidence type="ECO:0000256" key="11">
    <source>
        <dbReference type="ARBA" id="ARBA00023137"/>
    </source>
</evidence>
<protein>
    <recommendedName>
        <fullName evidence="2">receptor protein-tyrosine kinase</fullName>
        <ecNumber evidence="2">2.7.10.1</ecNumber>
    </recommendedName>
</protein>
<evidence type="ECO:0000256" key="7">
    <source>
        <dbReference type="ARBA" id="ARBA00022777"/>
    </source>
</evidence>
<comment type="caution">
    <text evidence="16">The sequence shown here is derived from an EMBL/GenBank/DDBJ whole genome shotgun (WGS) entry which is preliminary data.</text>
</comment>
<dbReference type="InterPro" id="IPR011009">
    <property type="entry name" value="Kinase-like_dom_sf"/>
</dbReference>
<evidence type="ECO:0000256" key="13">
    <source>
        <dbReference type="ARBA" id="ARBA00051243"/>
    </source>
</evidence>
<evidence type="ECO:0000256" key="4">
    <source>
        <dbReference type="ARBA" id="ARBA00022692"/>
    </source>
</evidence>
<dbReference type="CDD" id="cd00192">
    <property type="entry name" value="PTKc"/>
    <property type="match status" value="1"/>
</dbReference>
<dbReference type="EC" id="2.7.10.1" evidence="2"/>
<evidence type="ECO:0000313" key="16">
    <source>
        <dbReference type="EMBL" id="KAK6182392.1"/>
    </source>
</evidence>
<evidence type="ECO:0000256" key="2">
    <source>
        <dbReference type="ARBA" id="ARBA00011902"/>
    </source>
</evidence>
<evidence type="ECO:0000256" key="3">
    <source>
        <dbReference type="ARBA" id="ARBA00022679"/>
    </source>
</evidence>
<comment type="subcellular location">
    <subcellularLocation>
        <location evidence="1">Membrane</location>
        <topology evidence="1">Single-pass type I membrane protein</topology>
    </subcellularLocation>
</comment>
<dbReference type="GO" id="GO:0005524">
    <property type="term" value="F:ATP binding"/>
    <property type="evidence" value="ECO:0007669"/>
    <property type="project" value="UniProtKB-KW"/>
</dbReference>
<dbReference type="GO" id="GO:0004714">
    <property type="term" value="F:transmembrane receptor protein tyrosine kinase activity"/>
    <property type="evidence" value="ECO:0007669"/>
    <property type="project" value="UniProtKB-EC"/>
</dbReference>
<gene>
    <name evidence="16" type="ORF">SNE40_010095</name>
</gene>
<dbReference type="SMART" id="SM00219">
    <property type="entry name" value="TyrKc"/>
    <property type="match status" value="1"/>
</dbReference>
<dbReference type="PROSITE" id="PS00109">
    <property type="entry name" value="PROTEIN_KINASE_TYR"/>
    <property type="match status" value="1"/>
</dbReference>
<dbReference type="GO" id="GO:0043235">
    <property type="term" value="C:receptor complex"/>
    <property type="evidence" value="ECO:0007669"/>
    <property type="project" value="TreeGrafter"/>
</dbReference>
<evidence type="ECO:0000256" key="10">
    <source>
        <dbReference type="ARBA" id="ARBA00023136"/>
    </source>
</evidence>
<dbReference type="PANTHER" id="PTHR24416">
    <property type="entry name" value="TYROSINE-PROTEIN KINASE RECEPTOR"/>
    <property type="match status" value="1"/>
</dbReference>
<reference evidence="16 17" key="1">
    <citation type="submission" date="2024-01" db="EMBL/GenBank/DDBJ databases">
        <title>The genome of the rayed Mediterranean limpet Patella caerulea (Linnaeus, 1758).</title>
        <authorList>
            <person name="Anh-Thu Weber A."/>
            <person name="Halstead-Nussloch G."/>
        </authorList>
    </citation>
    <scope>NUCLEOTIDE SEQUENCE [LARGE SCALE GENOMIC DNA]</scope>
    <source>
        <strain evidence="16">AATW-2023a</strain>
        <tissue evidence="16">Whole specimen</tissue>
    </source>
</reference>
<feature type="transmembrane region" description="Helical" evidence="14">
    <location>
        <begin position="577"/>
        <end position="597"/>
    </location>
</feature>
<evidence type="ECO:0000313" key="17">
    <source>
        <dbReference type="Proteomes" id="UP001347796"/>
    </source>
</evidence>
<dbReference type="PANTHER" id="PTHR24416:SF583">
    <property type="entry name" value="RECEPTOR PROTEIN-TYROSINE KINASE"/>
    <property type="match status" value="1"/>
</dbReference>
<dbReference type="Proteomes" id="UP001347796">
    <property type="component" value="Unassembled WGS sequence"/>
</dbReference>
<dbReference type="InterPro" id="IPR001245">
    <property type="entry name" value="Ser-Thr/Tyr_kinase_cat_dom"/>
</dbReference>
<dbReference type="InterPro" id="IPR036116">
    <property type="entry name" value="FN3_sf"/>
</dbReference>
<keyword evidence="5" id="KW-0732">Signal</keyword>
<keyword evidence="8" id="KW-0067">ATP-binding</keyword>
<evidence type="ECO:0000256" key="1">
    <source>
        <dbReference type="ARBA" id="ARBA00004479"/>
    </source>
</evidence>
<dbReference type="SUPFAM" id="SSF56112">
    <property type="entry name" value="Protein kinase-like (PK-like)"/>
    <property type="match status" value="1"/>
</dbReference>
<dbReference type="Pfam" id="PF07714">
    <property type="entry name" value="PK_Tyr_Ser-Thr"/>
    <property type="match status" value="1"/>
</dbReference>
<evidence type="ECO:0000256" key="14">
    <source>
        <dbReference type="SAM" id="Phobius"/>
    </source>
</evidence>
<evidence type="ECO:0000256" key="9">
    <source>
        <dbReference type="ARBA" id="ARBA00022989"/>
    </source>
</evidence>
<organism evidence="16 17">
    <name type="scientific">Patella caerulea</name>
    <name type="common">Rayed Mediterranean limpet</name>
    <dbReference type="NCBI Taxonomy" id="87958"/>
    <lineage>
        <taxon>Eukaryota</taxon>
        <taxon>Metazoa</taxon>
        <taxon>Spiralia</taxon>
        <taxon>Lophotrochozoa</taxon>
        <taxon>Mollusca</taxon>
        <taxon>Gastropoda</taxon>
        <taxon>Patellogastropoda</taxon>
        <taxon>Patelloidea</taxon>
        <taxon>Patellidae</taxon>
        <taxon>Patella</taxon>
    </lineage>
</organism>
<keyword evidence="7" id="KW-0418">Kinase</keyword>
<dbReference type="InterPro" id="IPR020635">
    <property type="entry name" value="Tyr_kinase_cat_dom"/>
</dbReference>
<dbReference type="InterPro" id="IPR000719">
    <property type="entry name" value="Prot_kinase_dom"/>
</dbReference>
<keyword evidence="12" id="KW-0325">Glycoprotein</keyword>
<dbReference type="InterPro" id="IPR050122">
    <property type="entry name" value="RTK"/>
</dbReference>
<dbReference type="PRINTS" id="PR00109">
    <property type="entry name" value="TYRKINASE"/>
</dbReference>
<sequence>MNKGLYIFLCIVIGTESRQLFENRIIGLTPVWGLCAAQCIAYCIQNQTCGSCSDETQHVWMFQCSEPGLKCSNAGSCSMFGFEGGYIPDTPVVNIVRSKVNINYANLNWDAAAVEIPIVHVIQVQWNEDSHWDTIGLTQDNNYTVVDIGCQKPLVRVASVSRFGSRFFSKPIKIPDLVVGPVQNLKTRSLYYNTTEDEINLVLRWMPPTGWQNSSDLSYGLNPRPIIKDCPGVPQYQRNIGMFFDNIKEEGPVKKVSVRIPGIAKDCQVILQVNARTPCNFGPLANFTVNCSLIEGYKCPPKPYNPPGNVRDVKIVLMPGRDSPKATITWSPPTDLGSAGVISEYWIQWGQVDNMSQGSFLAIPKLIDAKNMSVPGDQLFAEFDVTLNITQTVVGVQIMACSPGHTLASNEWVSPIMNVAPISVDEYNILKGQLLSDQNGFIVVKMPMNDPSVRVFWQIKEEKKKMYESVRSYKFRWGLYENNSIQDSTTAEILKNVTHLDLHQLKHNKTYGIELVAVYDTDDEEDTMEEQWDNTTFHLFTVPFQHSAPSAEGVSSTTVTPAKHHVHSDKNQITLEIVIPVVLVIIATLVIVAIIAIKLRYKLRYVNKTQTINTERFYYQPEQDNSFVDNVDVHIHSITTQEVADKWELPPGAIKLGRVLGEGAFGQVRLGKIRNNVLSDRMVPTPQPPDITSTHTIVAVKLLHDNTDNRNKQEFIKEINIMKEIGVHNNIVSIIGCCTYRDPVCLIVEHVPNGDLLTYLQNIRHAIDTDENIVVDVDNNQTPMLTSADLLSFCRQISMGMEYLSEKGYVHRDLAARNILIGADKILKIGDFGLARYIYDDKIYVNRKGGKLPVKWMSIEAIFELSFSIASDVWSFGVVVFEIVTFGGNPYPGINNKDLLQELKKGYRMEKPENCSQELYDIMLDCWRAKPSDRPSFTKLREQLEKLIEDNSGVEYLQLNINLQDKRYYDVDSDNTSTFL</sequence>
<accession>A0AAN8JSM2</accession>
<keyword evidence="10 14" id="KW-0472">Membrane</keyword>
<evidence type="ECO:0000256" key="8">
    <source>
        <dbReference type="ARBA" id="ARBA00022840"/>
    </source>
</evidence>